<dbReference type="Proteomes" id="UP000002051">
    <property type="component" value="Chromosome 4"/>
</dbReference>
<reference evidence="1 3" key="1">
    <citation type="journal article" date="2011" name="Nature">
        <title>The Medicago genome provides insight into the evolution of rhizobial symbioses.</title>
        <authorList>
            <person name="Young N.D."/>
            <person name="Debelle F."/>
            <person name="Oldroyd G.E."/>
            <person name="Geurts R."/>
            <person name="Cannon S.B."/>
            <person name="Udvardi M.K."/>
            <person name="Benedito V.A."/>
            <person name="Mayer K.F."/>
            <person name="Gouzy J."/>
            <person name="Schoof H."/>
            <person name="Van de Peer Y."/>
            <person name="Proost S."/>
            <person name="Cook D.R."/>
            <person name="Meyers B.C."/>
            <person name="Spannagl M."/>
            <person name="Cheung F."/>
            <person name="De Mita S."/>
            <person name="Krishnakumar V."/>
            <person name="Gundlach H."/>
            <person name="Zhou S."/>
            <person name="Mudge J."/>
            <person name="Bharti A.K."/>
            <person name="Murray J.D."/>
            <person name="Naoumkina M.A."/>
            <person name="Rosen B."/>
            <person name="Silverstein K.A."/>
            <person name="Tang H."/>
            <person name="Rombauts S."/>
            <person name="Zhao P.X."/>
            <person name="Zhou P."/>
            <person name="Barbe V."/>
            <person name="Bardou P."/>
            <person name="Bechner M."/>
            <person name="Bellec A."/>
            <person name="Berger A."/>
            <person name="Berges H."/>
            <person name="Bidwell S."/>
            <person name="Bisseling T."/>
            <person name="Choisne N."/>
            <person name="Couloux A."/>
            <person name="Denny R."/>
            <person name="Deshpande S."/>
            <person name="Dai X."/>
            <person name="Doyle J.J."/>
            <person name="Dudez A.M."/>
            <person name="Farmer A.D."/>
            <person name="Fouteau S."/>
            <person name="Franken C."/>
            <person name="Gibelin C."/>
            <person name="Gish J."/>
            <person name="Goldstein S."/>
            <person name="Gonzalez A.J."/>
            <person name="Green P.J."/>
            <person name="Hallab A."/>
            <person name="Hartog M."/>
            <person name="Hua A."/>
            <person name="Humphray S.J."/>
            <person name="Jeong D.H."/>
            <person name="Jing Y."/>
            <person name="Jocker A."/>
            <person name="Kenton S.M."/>
            <person name="Kim D.J."/>
            <person name="Klee K."/>
            <person name="Lai H."/>
            <person name="Lang C."/>
            <person name="Lin S."/>
            <person name="Macmil S.L."/>
            <person name="Magdelenat G."/>
            <person name="Matthews L."/>
            <person name="McCorrison J."/>
            <person name="Monaghan E.L."/>
            <person name="Mun J.H."/>
            <person name="Najar F.Z."/>
            <person name="Nicholson C."/>
            <person name="Noirot C."/>
            <person name="O'Bleness M."/>
            <person name="Paule C.R."/>
            <person name="Poulain J."/>
            <person name="Prion F."/>
            <person name="Qin B."/>
            <person name="Qu C."/>
            <person name="Retzel E.F."/>
            <person name="Riddle C."/>
            <person name="Sallet E."/>
            <person name="Samain S."/>
            <person name="Samson N."/>
            <person name="Sanders I."/>
            <person name="Saurat O."/>
            <person name="Scarpelli C."/>
            <person name="Schiex T."/>
            <person name="Segurens B."/>
            <person name="Severin A.J."/>
            <person name="Sherrier D.J."/>
            <person name="Shi R."/>
            <person name="Sims S."/>
            <person name="Singer S.R."/>
            <person name="Sinharoy S."/>
            <person name="Sterck L."/>
            <person name="Viollet A."/>
            <person name="Wang B.B."/>
            <person name="Wang K."/>
            <person name="Wang M."/>
            <person name="Wang X."/>
            <person name="Warfsmann J."/>
            <person name="Weissenbach J."/>
            <person name="White D.D."/>
            <person name="White J.D."/>
            <person name="Wiley G.B."/>
            <person name="Wincker P."/>
            <person name="Xing Y."/>
            <person name="Yang L."/>
            <person name="Yao Z."/>
            <person name="Ying F."/>
            <person name="Zhai J."/>
            <person name="Zhou L."/>
            <person name="Zuber A."/>
            <person name="Denarie J."/>
            <person name="Dixon R.A."/>
            <person name="May G.D."/>
            <person name="Schwartz D.C."/>
            <person name="Rogers J."/>
            <person name="Quetier F."/>
            <person name="Town C.D."/>
            <person name="Roe B.A."/>
        </authorList>
    </citation>
    <scope>NUCLEOTIDE SEQUENCE [LARGE SCALE GENOMIC DNA]</scope>
    <source>
        <strain evidence="1">A17</strain>
        <strain evidence="2 3">cv. Jemalong A17</strain>
    </source>
</reference>
<keyword evidence="3" id="KW-1185">Reference proteome</keyword>
<sequence length="77" mass="8504">MTSIPQYIEHKYTPRASNPQLKEQKLTGYQALNVLSINTLSGHQALNLKSKSSQGIKPSTDSNIQQLHNIASLIITT</sequence>
<proteinExistence type="predicted"/>
<name>A0A072V0R5_MEDTR</name>
<reference evidence="1 3" key="2">
    <citation type="journal article" date="2014" name="BMC Genomics">
        <title>An improved genome release (version Mt4.0) for the model legume Medicago truncatula.</title>
        <authorList>
            <person name="Tang H."/>
            <person name="Krishnakumar V."/>
            <person name="Bidwell S."/>
            <person name="Rosen B."/>
            <person name="Chan A."/>
            <person name="Zhou S."/>
            <person name="Gentzbittel L."/>
            <person name="Childs K.L."/>
            <person name="Yandell M."/>
            <person name="Gundlach H."/>
            <person name="Mayer K.F."/>
            <person name="Schwartz D.C."/>
            <person name="Town C.D."/>
        </authorList>
    </citation>
    <scope>GENOME REANNOTATION</scope>
    <source>
        <strain evidence="1">A17</strain>
        <strain evidence="2 3">cv. Jemalong A17</strain>
    </source>
</reference>
<organism evidence="1 3">
    <name type="scientific">Medicago truncatula</name>
    <name type="common">Barrel medic</name>
    <name type="synonym">Medicago tribuloides</name>
    <dbReference type="NCBI Taxonomy" id="3880"/>
    <lineage>
        <taxon>Eukaryota</taxon>
        <taxon>Viridiplantae</taxon>
        <taxon>Streptophyta</taxon>
        <taxon>Embryophyta</taxon>
        <taxon>Tracheophyta</taxon>
        <taxon>Spermatophyta</taxon>
        <taxon>Magnoliopsida</taxon>
        <taxon>eudicotyledons</taxon>
        <taxon>Gunneridae</taxon>
        <taxon>Pentapetalae</taxon>
        <taxon>rosids</taxon>
        <taxon>fabids</taxon>
        <taxon>Fabales</taxon>
        <taxon>Fabaceae</taxon>
        <taxon>Papilionoideae</taxon>
        <taxon>50 kb inversion clade</taxon>
        <taxon>NPAAA clade</taxon>
        <taxon>Hologalegina</taxon>
        <taxon>IRL clade</taxon>
        <taxon>Trifolieae</taxon>
        <taxon>Medicago</taxon>
    </lineage>
</organism>
<reference evidence="2" key="3">
    <citation type="submission" date="2015-04" db="UniProtKB">
        <authorList>
            <consortium name="EnsemblPlants"/>
        </authorList>
    </citation>
    <scope>IDENTIFICATION</scope>
    <source>
        <strain evidence="2">cv. Jemalong A17</strain>
    </source>
</reference>
<protein>
    <submittedName>
        <fullName evidence="1 2">Uncharacterized protein</fullName>
    </submittedName>
</protein>
<evidence type="ECO:0000313" key="3">
    <source>
        <dbReference type="Proteomes" id="UP000002051"/>
    </source>
</evidence>
<dbReference type="HOGENOM" id="CLU_2641862_0_0_1"/>
<dbReference type="EnsemblPlants" id="KEH31725">
    <property type="protein sequence ID" value="KEH31725"/>
    <property type="gene ID" value="MTR_4g103695"/>
</dbReference>
<accession>A0A072V0R5</accession>
<gene>
    <name evidence="1" type="ordered locus">MTR_4g103695</name>
</gene>
<dbReference type="EMBL" id="CM001220">
    <property type="protein sequence ID" value="KEH31725.1"/>
    <property type="molecule type" value="Genomic_DNA"/>
</dbReference>
<evidence type="ECO:0000313" key="2">
    <source>
        <dbReference type="EnsemblPlants" id="KEH31725"/>
    </source>
</evidence>
<evidence type="ECO:0000313" key="1">
    <source>
        <dbReference type="EMBL" id="KEH31725.1"/>
    </source>
</evidence>
<dbReference type="AlphaFoldDB" id="A0A072V0R5"/>